<proteinExistence type="predicted"/>
<reference evidence="2" key="1">
    <citation type="submission" date="2021-01" db="EMBL/GenBank/DDBJ databases">
        <title>Caligus Genome Assembly.</title>
        <authorList>
            <person name="Gallardo-Escarate C."/>
        </authorList>
    </citation>
    <scope>NUCLEOTIDE SEQUENCE [LARGE SCALE GENOMIC DNA]</scope>
</reference>
<accession>A0A7T8KAN3</accession>
<gene>
    <name evidence="1" type="ORF">FKW44_012958</name>
</gene>
<name>A0A7T8KAN3_CALRO</name>
<dbReference type="Proteomes" id="UP000595437">
    <property type="component" value="Chromosome 8"/>
</dbReference>
<dbReference type="AlphaFoldDB" id="A0A7T8KAN3"/>
<sequence>KRNMDTPQHAKDRAAIKAVSFPVESGPKTAKESLLANKAIATVCGMHAV</sequence>
<keyword evidence="2" id="KW-1185">Reference proteome</keyword>
<evidence type="ECO:0000313" key="2">
    <source>
        <dbReference type="Proteomes" id="UP000595437"/>
    </source>
</evidence>
<protein>
    <submittedName>
        <fullName evidence="1">Uncharacterized protein</fullName>
    </submittedName>
</protein>
<dbReference type="EMBL" id="CP045897">
    <property type="protein sequence ID" value="QQP51551.1"/>
    <property type="molecule type" value="Genomic_DNA"/>
</dbReference>
<feature type="non-terminal residue" evidence="1">
    <location>
        <position position="1"/>
    </location>
</feature>
<evidence type="ECO:0000313" key="1">
    <source>
        <dbReference type="EMBL" id="QQP51551.1"/>
    </source>
</evidence>
<organism evidence="1 2">
    <name type="scientific">Caligus rogercresseyi</name>
    <name type="common">Sea louse</name>
    <dbReference type="NCBI Taxonomy" id="217165"/>
    <lineage>
        <taxon>Eukaryota</taxon>
        <taxon>Metazoa</taxon>
        <taxon>Ecdysozoa</taxon>
        <taxon>Arthropoda</taxon>
        <taxon>Crustacea</taxon>
        <taxon>Multicrustacea</taxon>
        <taxon>Hexanauplia</taxon>
        <taxon>Copepoda</taxon>
        <taxon>Siphonostomatoida</taxon>
        <taxon>Caligidae</taxon>
        <taxon>Caligus</taxon>
    </lineage>
</organism>